<dbReference type="InterPro" id="IPR041033">
    <property type="entry name" value="SpaA_PFL_dom_1"/>
</dbReference>
<dbReference type="Proteomes" id="UP000004830">
    <property type="component" value="Unassembled WGS sequence"/>
</dbReference>
<dbReference type="Pfam" id="PF17802">
    <property type="entry name" value="SpaA"/>
    <property type="match status" value="1"/>
</dbReference>
<feature type="domain" description="Streptococcal pilin isopeptide linkage" evidence="3">
    <location>
        <begin position="1434"/>
        <end position="1589"/>
    </location>
</feature>
<dbReference type="GeneID" id="62759494"/>
<gene>
    <name evidence="6" type="ORF">HMPREF9452_01802</name>
</gene>
<keyword evidence="2" id="KW-0472">Membrane</keyword>
<dbReference type="Gene3D" id="2.60.40.1140">
    <property type="entry name" value="Collagen-binding surface protein Cna, B-type domain"/>
    <property type="match status" value="1"/>
</dbReference>
<feature type="compositionally biased region" description="Acidic residues" evidence="1">
    <location>
        <begin position="1957"/>
        <end position="1969"/>
    </location>
</feature>
<dbReference type="InterPro" id="IPR038174">
    <property type="entry name" value="Strep_pil_link_sf"/>
</dbReference>
<dbReference type="InterPro" id="IPR055382">
    <property type="entry name" value="DUF7601"/>
</dbReference>
<protein>
    <recommendedName>
        <fullName evidence="8">PA14 domain-containing protein</fullName>
    </recommendedName>
</protein>
<dbReference type="eggNOG" id="COG1361">
    <property type="taxonomic scope" value="Bacteria"/>
</dbReference>
<accession>G1WK85</accession>
<evidence type="ECO:0000313" key="6">
    <source>
        <dbReference type="EMBL" id="EGX69511.1"/>
    </source>
</evidence>
<feature type="domain" description="Streptococcal pilin isopeptide linkage" evidence="3">
    <location>
        <begin position="1779"/>
        <end position="1922"/>
    </location>
</feature>
<evidence type="ECO:0008006" key="8">
    <source>
        <dbReference type="Google" id="ProtNLM"/>
    </source>
</evidence>
<dbReference type="InterPro" id="IPR022464">
    <property type="entry name" value="Strep_pil_isopept_link"/>
</dbReference>
<dbReference type="Gene3D" id="2.60.40.3050">
    <property type="match status" value="4"/>
</dbReference>
<keyword evidence="2" id="KW-1133">Transmembrane helix</keyword>
<evidence type="ECO:0000313" key="7">
    <source>
        <dbReference type="Proteomes" id="UP000004830"/>
    </source>
</evidence>
<dbReference type="Pfam" id="PF12892">
    <property type="entry name" value="FctA"/>
    <property type="match status" value="4"/>
</dbReference>
<dbReference type="Gene3D" id="2.60.40.10">
    <property type="entry name" value="Immunoglobulins"/>
    <property type="match status" value="2"/>
</dbReference>
<feature type="domain" description="SpaA-like prealbumin fold" evidence="4">
    <location>
        <begin position="703"/>
        <end position="803"/>
    </location>
</feature>
<dbReference type="Pfam" id="PF24547">
    <property type="entry name" value="DUF7601"/>
    <property type="match status" value="1"/>
</dbReference>
<dbReference type="OrthoDB" id="9816455at2"/>
<dbReference type="HOGENOM" id="CLU_233170_0_0_11"/>
<evidence type="ECO:0000259" key="5">
    <source>
        <dbReference type="Pfam" id="PF24547"/>
    </source>
</evidence>
<evidence type="ECO:0000259" key="3">
    <source>
        <dbReference type="Pfam" id="PF12892"/>
    </source>
</evidence>
<reference evidence="6 7" key="1">
    <citation type="submission" date="2011-06" db="EMBL/GenBank/DDBJ databases">
        <title>The Genome Sequence of Collinsella tanakaei YIT 12063.</title>
        <authorList>
            <consortium name="The Broad Institute Genome Sequencing Platform"/>
            <person name="Earl A."/>
            <person name="Ward D."/>
            <person name="Feldgarden M."/>
            <person name="Gevers D."/>
            <person name="Morotomi M."/>
            <person name="Young S.K."/>
            <person name="Zeng Q."/>
            <person name="Gargeya S."/>
            <person name="Fitzgerald M."/>
            <person name="Haas B."/>
            <person name="Abouelleil A."/>
            <person name="Alvarado L."/>
            <person name="Arachchi H.M."/>
            <person name="Berlin A."/>
            <person name="Brown A."/>
            <person name="Chapman S.B."/>
            <person name="Chen Z."/>
            <person name="Dunbar C."/>
            <person name="Freedman E."/>
            <person name="Gearin G."/>
            <person name="Gellesch M."/>
            <person name="Goldberg J."/>
            <person name="Griggs A."/>
            <person name="Gujja S."/>
            <person name="Heiman D."/>
            <person name="Howarth C."/>
            <person name="Larson L."/>
            <person name="Lui A."/>
            <person name="MacDonald P.J.P."/>
            <person name="Mehta T."/>
            <person name="Montmayeur A."/>
            <person name="Murphy C."/>
            <person name="Neiman D."/>
            <person name="Pearson M."/>
            <person name="Priest M."/>
            <person name="Roberts A."/>
            <person name="Saif S."/>
            <person name="Shea T."/>
            <person name="Shenoy N."/>
            <person name="Sisk P."/>
            <person name="Stolte C."/>
            <person name="Sykes S."/>
            <person name="Wortman J."/>
            <person name="Nusbaum C."/>
            <person name="Birren B."/>
        </authorList>
    </citation>
    <scope>NUCLEOTIDE SEQUENCE [LARGE SCALE GENOMIC DNA]</scope>
    <source>
        <strain evidence="6 7">YIT 12063</strain>
    </source>
</reference>
<dbReference type="NCBIfam" id="TIGR03786">
    <property type="entry name" value="strep_pil_rpt"/>
    <property type="match status" value="2"/>
</dbReference>
<feature type="domain" description="Streptococcal pilin isopeptide linkage" evidence="3">
    <location>
        <begin position="1601"/>
        <end position="1725"/>
    </location>
</feature>
<dbReference type="EMBL" id="ADLS01000023">
    <property type="protein sequence ID" value="EGX69511.1"/>
    <property type="molecule type" value="Genomic_DNA"/>
</dbReference>
<dbReference type="eggNOG" id="COG4932">
    <property type="taxonomic scope" value="Bacteria"/>
</dbReference>
<feature type="region of interest" description="Disordered" evidence="1">
    <location>
        <begin position="1920"/>
        <end position="2011"/>
    </location>
</feature>
<keyword evidence="2" id="KW-0812">Transmembrane</keyword>
<feature type="region of interest" description="Disordered" evidence="1">
    <location>
        <begin position="728"/>
        <end position="756"/>
    </location>
</feature>
<feature type="transmembrane region" description="Helical" evidence="2">
    <location>
        <begin position="2013"/>
        <end position="2037"/>
    </location>
</feature>
<name>G1WK85_9ACTN</name>
<proteinExistence type="predicted"/>
<dbReference type="RefSeq" id="WP_009141836.1">
    <property type="nucleotide sequence ID" value="NZ_JH126472.1"/>
</dbReference>
<evidence type="ECO:0000256" key="2">
    <source>
        <dbReference type="SAM" id="Phobius"/>
    </source>
</evidence>
<evidence type="ECO:0000259" key="4">
    <source>
        <dbReference type="Pfam" id="PF17802"/>
    </source>
</evidence>
<dbReference type="InterPro" id="IPR013783">
    <property type="entry name" value="Ig-like_fold"/>
</dbReference>
<dbReference type="GO" id="GO:0005975">
    <property type="term" value="P:carbohydrate metabolic process"/>
    <property type="evidence" value="ECO:0007669"/>
    <property type="project" value="UniProtKB-ARBA"/>
</dbReference>
<organism evidence="6 7">
    <name type="scientific">Collinsella tanakaei YIT 12063</name>
    <dbReference type="NCBI Taxonomy" id="742742"/>
    <lineage>
        <taxon>Bacteria</taxon>
        <taxon>Bacillati</taxon>
        <taxon>Actinomycetota</taxon>
        <taxon>Coriobacteriia</taxon>
        <taxon>Coriobacteriales</taxon>
        <taxon>Coriobacteriaceae</taxon>
        <taxon>Collinsella</taxon>
    </lineage>
</organism>
<sequence>MASDGNRTFTARWRQKGFTLGSSRRFKAITAAVAIAAAVLPLAPFVKVWADSAVKDQAEDVFKQHEVTDTVSPRGVRLDLFDYWLVSETAKDDTDGGLSGYRGMGINAAQGTDRYLKFGKNVNGSHINGWTGSAKGPCAGIVQNTLGEDGYPHITAGRDYGVTGKKTEDQSLNYLFDGSSFDGKRAYQNTSGLLQLDEKGYYYYNSKQNYAAYNKEANSFVLYDAPAVHSPALGDKQLGQFFPFNGPGDVFTKGVTADGKLAFNKKVGSYSPVMHHYFGTQLTTNFMQPTDGKTSNGEDMKFQFTGDDDVWVFIDGVLVGDVGGIHDRVGLSIDFHTGRVYTYDGSSGANAASPTVYSDTTIKAMFQQALGDKFAEGDFSGDTFRDGTHHTLQFYYLERGNNNSNMALKFNLVSVPESTMTKVDQMGRPVEGAVFDLYATDANYSLTPDAAPLATGRTDAAGRFTFTLGDGSPLSFMKLYADKGYARYVLRERVAPAGHRPSPDGRLKYRVSATDKTLGFILSDNYWDSGVYARAEQTLGIEGDYVYGAATTSAGQGPQYKVDDGAVFAVIYRRSGADQGEVNSLWHSLSGDNYKGWKMSADPVTNVSQLRDAQIYTFEDDDKDGTYALTIDDMPGNPEYYYLMKGDASSAKYTVGFYYTTAVSGGKVDQSKISTSNTHRLPGAQFKRQTAANLYVTDIVNVFAVQKVDERERPVNGAEFSLYRAQDMQDEGSAVQPKPTARPVQRKTTETMGDDQPVQGKGLCYMGPLDPGIYYLVETKAPAGYVKNETATRVLVDAQGVHVDAGTKTDGVTAMVSTGSLVDSMSQFAAADDIDMTLYDVLASYDTAASSSVKVNSDGTFEIPWQPDTNSSDDLWLTYGATDKVLDYGADPNMPNSASQIAYIVPEGLAMCRVRQNGAYMAGVDPGFTRRYGNADWVDLGDKDLTSLYTGATCVMVQNKRQPSLTVEKHAQIAPGLVGPTATGSEGESCSTLPYKQFWMKLALTDAKGEPLDGAYEASVWENIDGVPNCVHTFENIQANDGKFYLHDGQMLEVYGLPQGASYTVEEIDFDPAGTNGQESEIALAEPLGFKQIASSNVKGTIGAVGVRASFTNEYRAAGSYQILVEKTFSEWGIAKDGFTFELYGWDNAPMPGDAIDGVSALAIKPSSSTAASNVAERLEGAFGSISFNLPGTYTYGVRELRPDSPLPGVTYSVAYYKVELTVTDSGNGQLAVTPAIQQLVDDAGSAPEQPQTVDKTRFVNTFDQQVVGYAPSARKDYIDHSGVNPLEDNMFSFTVEVPKGNPIPSEDGAPAVATEDMTFKIENKGTAIEARQALFSNAMVGKSFDYKFYENLPAEATRENNYTVDGMTYDPTCYIARATVGSETVDGEPRVKVDVAYYKMDGRDDASLTDDKKVSEAVFHNEFRANPVEVGLTGTKVLRGRDLLEGESYQFSLAAADEVTAKAIVRGAITLTSSNSSASVSGADWKLRAQVTGLDQEGDSPTYIGDFAFPNLAFSRAGEYLFAINEVIPSAGDAKPGMTYDAHTTYVKVSIEAESSDNQSAPTLKAMVVYDNGSSSTDAKRAVFTNVHQSFCTSDGLGLTVKKTLDGRDLHPGEFTFEIAGALGEGTQQDADAAQAKLLNESDKAFTNPRATDGVALMEGKLEDLIFTQDDAGRTFAYRIRERVPSPESDASALSGVVYDRTEYEYRLTPVDNGMGALALKAELYKVRESDGSACKTLLYSHDPANGEPEAGDDVRVAAFANSYSPAPVTLTDEWCTLTKHLKGRAWQEGDKFDFVMERVSYQGQDDRRPQTSGAAFDAMPLPQPTDVTDASPDYLDDDGTVVAGVKRFGFEPVTFYAPGTYIYRVREVKPVNALEDVTYSTREVAVKVEVKELGVGELIAYVEVDDIPQGNLAHFTNVYDTGEVPGPPVDPDPDKPVDPSPDPDPDPDPDKPVDPEPDPDPAPDPDNPDTPLDPDKPIDPETPVNPERPGEGDAEEGEGGCKPGLPGTGDIAMAVVLGVAALGVAGIAAGVWLTVRKRGQGRGGQ</sequence>
<comment type="caution">
    <text evidence="6">The sequence shown here is derived from an EMBL/GenBank/DDBJ whole genome shotgun (WGS) entry which is preliminary data.</text>
</comment>
<evidence type="ECO:0000256" key="1">
    <source>
        <dbReference type="SAM" id="MobiDB-lite"/>
    </source>
</evidence>
<dbReference type="STRING" id="742742.HMPREF9452_01802"/>
<feature type="domain" description="DUF7601" evidence="5">
    <location>
        <begin position="995"/>
        <end position="1115"/>
    </location>
</feature>
<dbReference type="PATRIC" id="fig|742742.3.peg.1787"/>
<feature type="domain" description="Streptococcal pilin isopeptide linkage" evidence="3">
    <location>
        <begin position="1125"/>
        <end position="1263"/>
    </location>
</feature>
<keyword evidence="7" id="KW-1185">Reference proteome</keyword>
<feature type="region of interest" description="Disordered" evidence="1">
    <location>
        <begin position="1805"/>
        <end position="1825"/>
    </location>
</feature>